<keyword evidence="1" id="KW-0732">Signal</keyword>
<dbReference type="RefSeq" id="WP_376809266.1">
    <property type="nucleotide sequence ID" value="NZ_JBHTAC010000039.1"/>
</dbReference>
<dbReference type="Proteomes" id="UP001596392">
    <property type="component" value="Unassembled WGS sequence"/>
</dbReference>
<gene>
    <name evidence="2" type="ORF">ACFQO7_28520</name>
</gene>
<dbReference type="EMBL" id="JBHTAC010000039">
    <property type="protein sequence ID" value="MFC7246440.1"/>
    <property type="molecule type" value="Genomic_DNA"/>
</dbReference>
<organism evidence="2 3">
    <name type="scientific">Catellatospora aurea</name>
    <dbReference type="NCBI Taxonomy" id="1337874"/>
    <lineage>
        <taxon>Bacteria</taxon>
        <taxon>Bacillati</taxon>
        <taxon>Actinomycetota</taxon>
        <taxon>Actinomycetes</taxon>
        <taxon>Micromonosporales</taxon>
        <taxon>Micromonosporaceae</taxon>
        <taxon>Catellatospora</taxon>
    </lineage>
</organism>
<accession>A0ABW2H2J8</accession>
<comment type="caution">
    <text evidence="2">The sequence shown here is derived from an EMBL/GenBank/DDBJ whole genome shotgun (WGS) entry which is preliminary data.</text>
</comment>
<protein>
    <recommendedName>
        <fullName evidence="4">Secreted protein</fullName>
    </recommendedName>
</protein>
<evidence type="ECO:0000256" key="1">
    <source>
        <dbReference type="SAM" id="SignalP"/>
    </source>
</evidence>
<feature type="signal peptide" evidence="1">
    <location>
        <begin position="1"/>
        <end position="25"/>
    </location>
</feature>
<reference evidence="3" key="1">
    <citation type="journal article" date="2019" name="Int. J. Syst. Evol. Microbiol.">
        <title>The Global Catalogue of Microorganisms (GCM) 10K type strain sequencing project: providing services to taxonomists for standard genome sequencing and annotation.</title>
        <authorList>
            <consortium name="The Broad Institute Genomics Platform"/>
            <consortium name="The Broad Institute Genome Sequencing Center for Infectious Disease"/>
            <person name="Wu L."/>
            <person name="Ma J."/>
        </authorList>
    </citation>
    <scope>NUCLEOTIDE SEQUENCE [LARGE SCALE GENOMIC DNA]</scope>
    <source>
        <strain evidence="3">CGMCC 1.9106</strain>
    </source>
</reference>
<keyword evidence="3" id="KW-1185">Reference proteome</keyword>
<evidence type="ECO:0000313" key="2">
    <source>
        <dbReference type="EMBL" id="MFC7246440.1"/>
    </source>
</evidence>
<sequence>MRPWRMFAALAGAALATVLSGAAQAAPPPGHDCVSPLGENINQLYGIKERIVGPPTCRSVREGKPFVVATPSWTTAAGPAGAVYPAGYVPELPAPIDDFNAKFTSATYVVDGGTDRERVVTAGPEVLRTLVGADGLPFSGFPSPVLKPLRAGTHTFAVSIVLSAQHCDGLGESVELNCLPAGETEWFPQTPFEVVQKYGTPVRP</sequence>
<proteinExistence type="predicted"/>
<name>A0ABW2H2J8_9ACTN</name>
<evidence type="ECO:0000313" key="3">
    <source>
        <dbReference type="Proteomes" id="UP001596392"/>
    </source>
</evidence>
<evidence type="ECO:0008006" key="4">
    <source>
        <dbReference type="Google" id="ProtNLM"/>
    </source>
</evidence>
<feature type="chain" id="PRO_5045221316" description="Secreted protein" evidence="1">
    <location>
        <begin position="26"/>
        <end position="204"/>
    </location>
</feature>